<dbReference type="RefSeq" id="WP_311601653.1">
    <property type="nucleotide sequence ID" value="NZ_JAVREM010000040.1"/>
</dbReference>
<accession>A0ABU2LV19</accession>
<comment type="caution">
    <text evidence="1">The sequence shown here is derived from an EMBL/GenBank/DDBJ whole genome shotgun (WGS) entry which is preliminary data.</text>
</comment>
<reference evidence="2" key="1">
    <citation type="submission" date="2023-07" db="EMBL/GenBank/DDBJ databases">
        <title>30 novel species of actinomycetes from the DSMZ collection.</title>
        <authorList>
            <person name="Nouioui I."/>
        </authorList>
    </citation>
    <scope>NUCLEOTIDE SEQUENCE [LARGE SCALE GENOMIC DNA]</scope>
    <source>
        <strain evidence="2">DSM 44918</strain>
    </source>
</reference>
<evidence type="ECO:0008006" key="3">
    <source>
        <dbReference type="Google" id="ProtNLM"/>
    </source>
</evidence>
<gene>
    <name evidence="1" type="ORF">RNC47_24210</name>
</gene>
<proteinExistence type="predicted"/>
<dbReference type="Proteomes" id="UP001183420">
    <property type="component" value="Unassembled WGS sequence"/>
</dbReference>
<evidence type="ECO:0000313" key="2">
    <source>
        <dbReference type="Proteomes" id="UP001183420"/>
    </source>
</evidence>
<keyword evidence="2" id="KW-1185">Reference proteome</keyword>
<organism evidence="1 2">
    <name type="scientific">Streptomyces millisiae</name>
    <dbReference type="NCBI Taxonomy" id="3075542"/>
    <lineage>
        <taxon>Bacteria</taxon>
        <taxon>Bacillati</taxon>
        <taxon>Actinomycetota</taxon>
        <taxon>Actinomycetes</taxon>
        <taxon>Kitasatosporales</taxon>
        <taxon>Streptomycetaceae</taxon>
        <taxon>Streptomyces</taxon>
    </lineage>
</organism>
<sequence>MTGASFGFARTLAGYHREVTTTPAAASGHAIRTLQQRKLQLIRQHRAEQQRLVRELQAGLAQIDQLMAEAADGSLALPCLVSPATSPGTAVYHSKDQPCGWVWIHGLDAFEECPEHDALQRHLTRCTACDWKTAATTYAHNNAQGS</sequence>
<evidence type="ECO:0000313" key="1">
    <source>
        <dbReference type="EMBL" id="MDT0321437.1"/>
    </source>
</evidence>
<name>A0ABU2LV19_9ACTN</name>
<dbReference type="EMBL" id="JAVREM010000040">
    <property type="protein sequence ID" value="MDT0321437.1"/>
    <property type="molecule type" value="Genomic_DNA"/>
</dbReference>
<protein>
    <recommendedName>
        <fullName evidence="3">Zinc-finger domain-containing protein</fullName>
    </recommendedName>
</protein>